<dbReference type="STRING" id="72664.V4LSG6"/>
<dbReference type="OMA" id="YPIMEIT"/>
<feature type="domain" description="KIB1-4 beta-propeller" evidence="1">
    <location>
        <begin position="84"/>
        <end position="345"/>
    </location>
</feature>
<organism evidence="2 3">
    <name type="scientific">Eutrema salsugineum</name>
    <name type="common">Saltwater cress</name>
    <name type="synonym">Sisymbrium salsugineum</name>
    <dbReference type="NCBI Taxonomy" id="72664"/>
    <lineage>
        <taxon>Eukaryota</taxon>
        <taxon>Viridiplantae</taxon>
        <taxon>Streptophyta</taxon>
        <taxon>Embryophyta</taxon>
        <taxon>Tracheophyta</taxon>
        <taxon>Spermatophyta</taxon>
        <taxon>Magnoliopsida</taxon>
        <taxon>eudicotyledons</taxon>
        <taxon>Gunneridae</taxon>
        <taxon>Pentapetalae</taxon>
        <taxon>rosids</taxon>
        <taxon>malvids</taxon>
        <taxon>Brassicales</taxon>
        <taxon>Brassicaceae</taxon>
        <taxon>Eutremeae</taxon>
        <taxon>Eutrema</taxon>
    </lineage>
</organism>
<name>V4LSG6_EUTSA</name>
<dbReference type="Pfam" id="PF03478">
    <property type="entry name" value="Beta-prop_KIB1-4"/>
    <property type="match status" value="1"/>
</dbReference>
<dbReference type="PANTHER" id="PTHR47123:SF25">
    <property type="entry name" value="F-BOX PROTEIN"/>
    <property type="match status" value="1"/>
</dbReference>
<dbReference type="PANTHER" id="PTHR47123">
    <property type="entry name" value="F-BOX PROTEIN SKIP23"/>
    <property type="match status" value="1"/>
</dbReference>
<sequence length="375" mass="43598">MSKSVEWSDLLEELLDLIANRVFSNVELLRVRSICKSWRSAVATNKSFPNRRNRNRRRFLSHPYGISNEKKCLLSPAALFRVIHSSCPNKGWLLKTQDVSDLRKKLLFPLSRLVIDSSHKTLDLLEFTVSEIHQSYDAYEYWEKDSVASIKSYGFARVVLVDNLVFAVDRYKKLWWCNSGEESNNDHVWTRMSDEEAEYFSDIIVHKGQVYALDLKGAIWWVSLSELKIYQYGPNSTPTGYYDSEYCREYLKDMRLVEHCGDLCIVYRFCEILIKRPYSLRTIGFKVYKMDEELVKWVQVNSLGDKAFVMATDICFSVLASEYYACLENSIYFTDEEDINNAKVFKFGDGPDGSIIKNVNSSSENCFQMFSPPFV</sequence>
<reference evidence="2 3" key="1">
    <citation type="journal article" date="2013" name="Front. Plant Sci.">
        <title>The Reference Genome of the Halophytic Plant Eutrema salsugineum.</title>
        <authorList>
            <person name="Yang R."/>
            <person name="Jarvis D.E."/>
            <person name="Chen H."/>
            <person name="Beilstein M.A."/>
            <person name="Grimwood J."/>
            <person name="Jenkins J."/>
            <person name="Shu S."/>
            <person name="Prochnik S."/>
            <person name="Xin M."/>
            <person name="Ma C."/>
            <person name="Schmutz J."/>
            <person name="Wing R.A."/>
            <person name="Mitchell-Olds T."/>
            <person name="Schumaker K.S."/>
            <person name="Wang X."/>
        </authorList>
    </citation>
    <scope>NUCLEOTIDE SEQUENCE [LARGE SCALE GENOMIC DNA]</scope>
</reference>
<dbReference type="Proteomes" id="UP000030689">
    <property type="component" value="Unassembled WGS sequence"/>
</dbReference>
<dbReference type="Gramene" id="ESQ53520">
    <property type="protein sequence ID" value="ESQ53520"/>
    <property type="gene ID" value="EUTSA_v10027241mg"/>
</dbReference>
<dbReference type="AlphaFoldDB" id="V4LSG6"/>
<gene>
    <name evidence="2" type="ORF">EUTSA_v10027241mg</name>
</gene>
<evidence type="ECO:0000313" key="2">
    <source>
        <dbReference type="EMBL" id="ESQ53520.1"/>
    </source>
</evidence>
<dbReference type="InterPro" id="IPR005174">
    <property type="entry name" value="KIB1-4_b-propeller"/>
</dbReference>
<evidence type="ECO:0000313" key="3">
    <source>
        <dbReference type="Proteomes" id="UP000030689"/>
    </source>
</evidence>
<protein>
    <recommendedName>
        <fullName evidence="1">KIB1-4 beta-propeller domain-containing protein</fullName>
    </recommendedName>
</protein>
<keyword evidence="3" id="KW-1185">Reference proteome</keyword>
<dbReference type="KEGG" id="eus:EUTSA_v10027241mg"/>
<dbReference type="InterPro" id="IPR051304">
    <property type="entry name" value="SCF_F-box_domain"/>
</dbReference>
<proteinExistence type="predicted"/>
<dbReference type="OrthoDB" id="638130at2759"/>
<dbReference type="EMBL" id="KI517384">
    <property type="protein sequence ID" value="ESQ53520.1"/>
    <property type="molecule type" value="Genomic_DNA"/>
</dbReference>
<dbReference type="eggNOG" id="ENOG502RY64">
    <property type="taxonomic scope" value="Eukaryota"/>
</dbReference>
<accession>V4LSG6</accession>
<evidence type="ECO:0000259" key="1">
    <source>
        <dbReference type="Pfam" id="PF03478"/>
    </source>
</evidence>